<gene>
    <name evidence="5" type="ORF">FHX72_001133</name>
</gene>
<evidence type="ECO:0000313" key="5">
    <source>
        <dbReference type="EMBL" id="MBB2957021.1"/>
    </source>
</evidence>
<feature type="domain" description="Resolvase/invertase-type recombinase catalytic" evidence="3">
    <location>
        <begin position="1"/>
        <end position="114"/>
    </location>
</feature>
<dbReference type="InterPro" id="IPR036162">
    <property type="entry name" value="Resolvase-like_N_sf"/>
</dbReference>
<keyword evidence="6" id="KW-1185">Reference proteome</keyword>
<dbReference type="SUPFAM" id="SSF53041">
    <property type="entry name" value="Resolvase-like"/>
    <property type="match status" value="1"/>
</dbReference>
<keyword evidence="1" id="KW-0175">Coiled coil</keyword>
<dbReference type="PANTHER" id="PTHR30461:SF23">
    <property type="entry name" value="DNA RECOMBINASE-RELATED"/>
    <property type="match status" value="1"/>
</dbReference>
<dbReference type="Pfam" id="PF00239">
    <property type="entry name" value="Resolvase"/>
    <property type="match status" value="1"/>
</dbReference>
<dbReference type="InterPro" id="IPR050639">
    <property type="entry name" value="SSR_resolvase"/>
</dbReference>
<dbReference type="Proteomes" id="UP000545286">
    <property type="component" value="Unassembled WGS sequence"/>
</dbReference>
<evidence type="ECO:0000256" key="1">
    <source>
        <dbReference type="SAM" id="Coils"/>
    </source>
</evidence>
<accession>A0A7W4UM59</accession>
<dbReference type="AlphaFoldDB" id="A0A7W4UM59"/>
<evidence type="ECO:0000313" key="6">
    <source>
        <dbReference type="Proteomes" id="UP000545286"/>
    </source>
</evidence>
<name>A0A7W4UM59_9MICO</name>
<dbReference type="InterPro" id="IPR006119">
    <property type="entry name" value="Resolv_N"/>
</dbReference>
<comment type="caution">
    <text evidence="5">The sequence shown here is derived from an EMBL/GenBank/DDBJ whole genome shotgun (WGS) entry which is preliminary data.</text>
</comment>
<dbReference type="InterPro" id="IPR011109">
    <property type="entry name" value="DNA_bind_recombinase_dom"/>
</dbReference>
<dbReference type="Gene3D" id="3.90.1750.20">
    <property type="entry name" value="Putative Large Serine Recombinase, Chain B, Domain 2"/>
    <property type="match status" value="1"/>
</dbReference>
<proteinExistence type="predicted"/>
<dbReference type="PANTHER" id="PTHR30461">
    <property type="entry name" value="DNA-INVERTASE FROM LAMBDOID PROPHAGE"/>
    <property type="match status" value="1"/>
</dbReference>
<feature type="domain" description="Recombinase" evidence="4">
    <location>
        <begin position="122"/>
        <end position="242"/>
    </location>
</feature>
<dbReference type="PROSITE" id="PS51736">
    <property type="entry name" value="RECOMBINASES_3"/>
    <property type="match status" value="1"/>
</dbReference>
<sequence length="529" mass="57833">MAELDEGTASAYLPGVARPQFVELTRLVQTGSVDVVVAADQTRLTRTDAERAAFMKLCSDAGVQWHFSSTGVRHDLRNPSDALHSTVMGAFAAYESDLKRMRLAARFAARRADKLPLWGPRPFGFELDRVTLDETEAAELRKAYAAIVAGKTLTSVVRDWERRGIRTPLAQGKNPKRPPKRPGGNAYTVTTLKALLLRVRNVGVLEYEENGETKRIEGAWQPIVSADTFRRAHARLTNPDRKLKGGTTKRYLSAGLALCACGLVLRSGNGNGEAYLKCRPSYERRDPVAAASKVHSSIPMRLAEPFVMGALVRAICEAPMPDDAGELTGRELAVEDELIEARATVEALLDMLDAAGAVASQVQARIAAQGKRVEKLEAERDELAARRHGSLKDLRAEWYKRDPATGKTVVDWSGAATLADAVRAKLDSLSVKDQTELAREYVVVRLAPGRGKDRLSVEYLKSPQLNSEEMDAAELADAAFEADEERRIRRAASIHRLVVGYADALPSRVTFLPSGRVSKTAPPAQSQNS</sequence>
<dbReference type="EMBL" id="JACHWJ010000001">
    <property type="protein sequence ID" value="MBB2957021.1"/>
    <property type="molecule type" value="Genomic_DNA"/>
</dbReference>
<dbReference type="GO" id="GO:0000150">
    <property type="term" value="F:DNA strand exchange activity"/>
    <property type="evidence" value="ECO:0007669"/>
    <property type="project" value="InterPro"/>
</dbReference>
<reference evidence="5 6" key="1">
    <citation type="submission" date="2020-08" db="EMBL/GenBank/DDBJ databases">
        <title>Sequencing the genomes of 1000 actinobacteria strains.</title>
        <authorList>
            <person name="Klenk H.-P."/>
        </authorList>
    </citation>
    <scope>NUCLEOTIDE SEQUENCE [LARGE SCALE GENOMIC DNA]</scope>
    <source>
        <strain evidence="5 6">DSM 20419</strain>
    </source>
</reference>
<feature type="coiled-coil region" evidence="1">
    <location>
        <begin position="359"/>
        <end position="393"/>
    </location>
</feature>
<dbReference type="Gene3D" id="3.40.50.1390">
    <property type="entry name" value="Resolvase, N-terminal catalytic domain"/>
    <property type="match status" value="1"/>
</dbReference>
<dbReference type="PROSITE" id="PS51737">
    <property type="entry name" value="RECOMBINASE_DNA_BIND"/>
    <property type="match status" value="1"/>
</dbReference>
<feature type="region of interest" description="Disordered" evidence="2">
    <location>
        <begin position="166"/>
        <end position="185"/>
    </location>
</feature>
<dbReference type="Pfam" id="PF07508">
    <property type="entry name" value="Recombinase"/>
    <property type="match status" value="1"/>
</dbReference>
<dbReference type="GO" id="GO:0003677">
    <property type="term" value="F:DNA binding"/>
    <property type="evidence" value="ECO:0007669"/>
    <property type="project" value="InterPro"/>
</dbReference>
<dbReference type="InterPro" id="IPR038109">
    <property type="entry name" value="DNA_bind_recomb_sf"/>
</dbReference>
<organism evidence="5 6">
    <name type="scientific">Pseudoclavibacter helvolus</name>
    <dbReference type="NCBI Taxonomy" id="255205"/>
    <lineage>
        <taxon>Bacteria</taxon>
        <taxon>Bacillati</taxon>
        <taxon>Actinomycetota</taxon>
        <taxon>Actinomycetes</taxon>
        <taxon>Micrococcales</taxon>
        <taxon>Microbacteriaceae</taxon>
        <taxon>Pseudoclavibacter</taxon>
    </lineage>
</organism>
<protein>
    <submittedName>
        <fullName evidence="5">DNA invertase Pin-like site-specific DNA recombinase</fullName>
    </submittedName>
</protein>
<dbReference type="SMART" id="SM00857">
    <property type="entry name" value="Resolvase"/>
    <property type="match status" value="1"/>
</dbReference>
<evidence type="ECO:0000259" key="4">
    <source>
        <dbReference type="PROSITE" id="PS51737"/>
    </source>
</evidence>
<evidence type="ECO:0000259" key="3">
    <source>
        <dbReference type="PROSITE" id="PS51736"/>
    </source>
</evidence>
<evidence type="ECO:0000256" key="2">
    <source>
        <dbReference type="SAM" id="MobiDB-lite"/>
    </source>
</evidence>